<evidence type="ECO:0000313" key="7">
    <source>
        <dbReference type="Proteomes" id="UP000305778"/>
    </source>
</evidence>
<comment type="similarity">
    <text evidence="1 4">Belongs to the thiolase-like superfamily. Beta-ketoacyl-ACP synthases family.</text>
</comment>
<dbReference type="AlphaFoldDB" id="A0A4U0SMP8"/>
<name>A0A4U0SMP8_9ACTN</name>
<dbReference type="SUPFAM" id="SSF53901">
    <property type="entry name" value="Thiolase-like"/>
    <property type="match status" value="2"/>
</dbReference>
<dbReference type="SMART" id="SM00825">
    <property type="entry name" value="PKS_KS"/>
    <property type="match status" value="1"/>
</dbReference>
<feature type="domain" description="Ketosynthase family 3 (KS3)" evidence="5">
    <location>
        <begin position="7"/>
        <end position="412"/>
    </location>
</feature>
<evidence type="ECO:0000256" key="2">
    <source>
        <dbReference type="ARBA" id="ARBA00022679"/>
    </source>
</evidence>
<dbReference type="InterPro" id="IPR014030">
    <property type="entry name" value="Ketoacyl_synth_N"/>
</dbReference>
<comment type="caution">
    <text evidence="6">The sequence shown here is derived from an EMBL/GenBank/DDBJ whole genome shotgun (WGS) entry which is preliminary data.</text>
</comment>
<dbReference type="GO" id="GO:0004315">
    <property type="term" value="F:3-oxoacyl-[acyl-carrier-protein] synthase activity"/>
    <property type="evidence" value="ECO:0007669"/>
    <property type="project" value="TreeGrafter"/>
</dbReference>
<protein>
    <submittedName>
        <fullName evidence="6">Ketosynthase chain-length factor</fullName>
    </submittedName>
</protein>
<dbReference type="InterPro" id="IPR020841">
    <property type="entry name" value="PKS_Beta-ketoAc_synthase_dom"/>
</dbReference>
<evidence type="ECO:0000259" key="5">
    <source>
        <dbReference type="PROSITE" id="PS52004"/>
    </source>
</evidence>
<proteinExistence type="inferred from homology"/>
<dbReference type="EMBL" id="SUMC01000009">
    <property type="protein sequence ID" value="TKA11220.1"/>
    <property type="molecule type" value="Genomic_DNA"/>
</dbReference>
<dbReference type="OrthoDB" id="416758at2"/>
<keyword evidence="3" id="KW-0012">Acyltransferase</keyword>
<evidence type="ECO:0000256" key="4">
    <source>
        <dbReference type="RuleBase" id="RU003694"/>
    </source>
</evidence>
<dbReference type="Pfam" id="PF02801">
    <property type="entry name" value="Ketoacyl-synt_C"/>
    <property type="match status" value="1"/>
</dbReference>
<dbReference type="Pfam" id="PF00109">
    <property type="entry name" value="ketoacyl-synt"/>
    <property type="match status" value="1"/>
</dbReference>
<evidence type="ECO:0000256" key="1">
    <source>
        <dbReference type="ARBA" id="ARBA00008467"/>
    </source>
</evidence>
<reference evidence="6 7" key="1">
    <citation type="submission" date="2019-04" db="EMBL/GenBank/DDBJ databases">
        <title>Streptomyces oryziradicis sp. nov., a novel actinomycete isolated from rhizosphere soil of rice (Oryza sativa L.).</title>
        <authorList>
            <person name="Li C."/>
        </authorList>
    </citation>
    <scope>NUCLEOTIDE SEQUENCE [LARGE SCALE GENOMIC DNA]</scope>
    <source>
        <strain evidence="6 7">NEAU-C40</strain>
    </source>
</reference>
<organism evidence="6 7">
    <name type="scientific">Actinacidiphila oryziradicis</name>
    <dbReference type="NCBI Taxonomy" id="2571141"/>
    <lineage>
        <taxon>Bacteria</taxon>
        <taxon>Bacillati</taxon>
        <taxon>Actinomycetota</taxon>
        <taxon>Actinomycetes</taxon>
        <taxon>Kitasatosporales</taxon>
        <taxon>Streptomycetaceae</taxon>
        <taxon>Actinacidiphila</taxon>
    </lineage>
</organism>
<evidence type="ECO:0000256" key="3">
    <source>
        <dbReference type="ARBA" id="ARBA00023315"/>
    </source>
</evidence>
<dbReference type="GO" id="GO:0006633">
    <property type="term" value="P:fatty acid biosynthetic process"/>
    <property type="evidence" value="ECO:0007669"/>
    <property type="project" value="TreeGrafter"/>
</dbReference>
<keyword evidence="2 4" id="KW-0808">Transferase</keyword>
<keyword evidence="7" id="KW-1185">Reference proteome</keyword>
<dbReference type="InterPro" id="IPR000794">
    <property type="entry name" value="Beta-ketoacyl_synthase"/>
</dbReference>
<evidence type="ECO:0000313" key="6">
    <source>
        <dbReference type="EMBL" id="TKA11220.1"/>
    </source>
</evidence>
<dbReference type="Proteomes" id="UP000305778">
    <property type="component" value="Unassembled WGS sequence"/>
</dbReference>
<dbReference type="Gene3D" id="3.40.47.10">
    <property type="match status" value="2"/>
</dbReference>
<accession>A0A4U0SMP8</accession>
<dbReference type="PANTHER" id="PTHR11712">
    <property type="entry name" value="POLYKETIDE SYNTHASE-RELATED"/>
    <property type="match status" value="1"/>
</dbReference>
<gene>
    <name evidence="6" type="ORF">FCI23_12750</name>
</gene>
<dbReference type="PANTHER" id="PTHR11712:SF322">
    <property type="entry name" value="POLYKETIDE BETA-KETOACYL SYNTHASE 2-RELATED"/>
    <property type="match status" value="1"/>
</dbReference>
<dbReference type="InterPro" id="IPR014031">
    <property type="entry name" value="Ketoacyl_synth_C"/>
</dbReference>
<dbReference type="InterPro" id="IPR016039">
    <property type="entry name" value="Thiolase-like"/>
</dbReference>
<sequence>MSISNSRRRAVITGIGVVAPTGIGVGEHWKTSLAGQCRISAFTRYPETSPIRLAGQVEDFDAAEHLSNKLLVQTDRWTWFALAAANLALADAELDLGTMDPYSVSVLTASASGGNEFGQREIEALWSRHPSAVSAYQSIAWFYAASTGQISIRHGLKGSSGVLVADTAGALDVVAQARRNIERGGAAVVVGGTEAPLTPYALVCQESLGRFNRTADPSMAYRPFDAAAAGYVPGEGGAVFVVEELSAAKDRSASIYAEVLGHAATHDAHHHHEAAPDGRRLIRALSLAIERSGLTPDDIDVIFADAAADPAADAIEANAVRAVFGDRAGEVLVTAPKTMVGRLYSGGPSLDVAWAALALAHGVVPQTVNLDPGSADYGLNFVIEPVRPARLRTALIVARGVGGFNSAVVLGGPRRNDDFVSF</sequence>
<dbReference type="PROSITE" id="PS52004">
    <property type="entry name" value="KS3_2"/>
    <property type="match status" value="1"/>
</dbReference>
<dbReference type="RefSeq" id="WP_136723633.1">
    <property type="nucleotide sequence ID" value="NZ_SUMC01000009.1"/>
</dbReference>